<reference evidence="2" key="1">
    <citation type="journal article" date="2017" name="Nat. Ecol. Evol.">
        <title>Genome expansion and lineage-specific genetic innovations in the forest pathogenic fungi Armillaria.</title>
        <authorList>
            <person name="Sipos G."/>
            <person name="Prasanna A.N."/>
            <person name="Walter M.C."/>
            <person name="O'Connor E."/>
            <person name="Balint B."/>
            <person name="Krizsan K."/>
            <person name="Kiss B."/>
            <person name="Hess J."/>
            <person name="Varga T."/>
            <person name="Slot J."/>
            <person name="Riley R."/>
            <person name="Boka B."/>
            <person name="Rigling D."/>
            <person name="Barry K."/>
            <person name="Lee J."/>
            <person name="Mihaltcheva S."/>
            <person name="LaButti K."/>
            <person name="Lipzen A."/>
            <person name="Waldron R."/>
            <person name="Moloney N.M."/>
            <person name="Sperisen C."/>
            <person name="Kredics L."/>
            <person name="Vagvoelgyi C."/>
            <person name="Patrignani A."/>
            <person name="Fitzpatrick D."/>
            <person name="Nagy I."/>
            <person name="Doyle S."/>
            <person name="Anderson J.B."/>
            <person name="Grigoriev I.V."/>
            <person name="Gueldener U."/>
            <person name="Muensterkoetter M."/>
            <person name="Nagy L.G."/>
        </authorList>
    </citation>
    <scope>NUCLEOTIDE SEQUENCE [LARGE SCALE GENOMIC DNA]</scope>
    <source>
        <strain evidence="2">28-4</strain>
    </source>
</reference>
<dbReference type="AlphaFoldDB" id="A0A2H3BR78"/>
<protein>
    <submittedName>
        <fullName evidence="1">Uncharacterized protein</fullName>
    </submittedName>
</protein>
<organism evidence="1 2">
    <name type="scientific">Armillaria solidipes</name>
    <dbReference type="NCBI Taxonomy" id="1076256"/>
    <lineage>
        <taxon>Eukaryota</taxon>
        <taxon>Fungi</taxon>
        <taxon>Dikarya</taxon>
        <taxon>Basidiomycota</taxon>
        <taxon>Agaricomycotina</taxon>
        <taxon>Agaricomycetes</taxon>
        <taxon>Agaricomycetidae</taxon>
        <taxon>Agaricales</taxon>
        <taxon>Marasmiineae</taxon>
        <taxon>Physalacriaceae</taxon>
        <taxon>Armillaria</taxon>
    </lineage>
</organism>
<accession>A0A2H3BR78</accession>
<dbReference type="Proteomes" id="UP000218334">
    <property type="component" value="Unassembled WGS sequence"/>
</dbReference>
<gene>
    <name evidence="1" type="ORF">ARMSODRAFT_165346</name>
</gene>
<keyword evidence="2" id="KW-1185">Reference proteome</keyword>
<name>A0A2H3BR78_9AGAR</name>
<dbReference type="EMBL" id="KZ293429">
    <property type="protein sequence ID" value="PBK69472.1"/>
    <property type="molecule type" value="Genomic_DNA"/>
</dbReference>
<evidence type="ECO:0000313" key="2">
    <source>
        <dbReference type="Proteomes" id="UP000218334"/>
    </source>
</evidence>
<proteinExistence type="predicted"/>
<sequence>MRFSMRPRNLSIHVAISFGWRVVSSNVVVSTYLSLRAVVGPAGEAPFGPGTTLQRLSYPAGLVLGGASWSP</sequence>
<evidence type="ECO:0000313" key="1">
    <source>
        <dbReference type="EMBL" id="PBK69472.1"/>
    </source>
</evidence>